<dbReference type="AlphaFoldDB" id="A0A2N0NLN2"/>
<evidence type="ECO:0000313" key="1">
    <source>
        <dbReference type="EMBL" id="PKB95474.1"/>
    </source>
</evidence>
<accession>A0A2N0NLN2</accession>
<organism evidence="1 2">
    <name type="scientific">Rhizophagus irregularis</name>
    <dbReference type="NCBI Taxonomy" id="588596"/>
    <lineage>
        <taxon>Eukaryota</taxon>
        <taxon>Fungi</taxon>
        <taxon>Fungi incertae sedis</taxon>
        <taxon>Mucoromycota</taxon>
        <taxon>Glomeromycotina</taxon>
        <taxon>Glomeromycetes</taxon>
        <taxon>Glomerales</taxon>
        <taxon>Glomeraceae</taxon>
        <taxon>Rhizophagus</taxon>
    </lineage>
</organism>
<name>A0A2N0NLN2_9GLOM</name>
<evidence type="ECO:0000313" key="2">
    <source>
        <dbReference type="Proteomes" id="UP000232722"/>
    </source>
</evidence>
<sequence length="135" mass="15578">MDVKPLFLITRLRTQQLSSINEQSHDNEEEYDLTSAISEASSEMKRIIEINDDDEIAQLPDNLYTLNGGDSVNLSCQYLFYDKLDFEFLYNQRKIHEAYCSKPLEQKFRIVGTNSRITEGSSAIQSNMASHFVQE</sequence>
<dbReference type="VEuPathDB" id="FungiDB:FUN_008343"/>
<dbReference type="Proteomes" id="UP000232722">
    <property type="component" value="Unassembled WGS sequence"/>
</dbReference>
<comment type="caution">
    <text evidence="1">The sequence shown here is derived from an EMBL/GenBank/DDBJ whole genome shotgun (WGS) entry which is preliminary data.</text>
</comment>
<reference evidence="1 2" key="1">
    <citation type="submission" date="2016-04" db="EMBL/GenBank/DDBJ databases">
        <title>Genome analyses suggest a sexual origin of heterokaryosis in a supposedly ancient asexual fungus.</title>
        <authorList>
            <person name="Ropars J."/>
            <person name="Sedzielewska K."/>
            <person name="Noel J."/>
            <person name="Charron P."/>
            <person name="Farinelli L."/>
            <person name="Marton T."/>
            <person name="Kruger M."/>
            <person name="Pelin A."/>
            <person name="Brachmann A."/>
            <person name="Corradi N."/>
        </authorList>
    </citation>
    <scope>NUCLEOTIDE SEQUENCE [LARGE SCALE GENOMIC DNA]</scope>
    <source>
        <strain evidence="1 2">A5</strain>
    </source>
</reference>
<proteinExistence type="predicted"/>
<gene>
    <name evidence="1" type="ORF">RhiirA5_436657</name>
</gene>
<protein>
    <submittedName>
        <fullName evidence="1">Uncharacterized protein</fullName>
    </submittedName>
</protein>
<dbReference type="EMBL" id="LLXJ01004756">
    <property type="protein sequence ID" value="PKB95474.1"/>
    <property type="molecule type" value="Genomic_DNA"/>
</dbReference>
<reference evidence="1 2" key="2">
    <citation type="submission" date="2017-09" db="EMBL/GenBank/DDBJ databases">
        <title>Extensive intraspecific genome diversity in a model arbuscular mycorrhizal fungus.</title>
        <authorList>
            <person name="Chen E.C."/>
            <person name="Morin E."/>
            <person name="Beaudet D."/>
            <person name="Noel J."/>
            <person name="Ndikumana S."/>
            <person name="Charron P."/>
            <person name="St-Onge C."/>
            <person name="Giorgi J."/>
            <person name="Grigoriev I.V."/>
            <person name="Roux C."/>
            <person name="Martin F.M."/>
            <person name="Corradi N."/>
        </authorList>
    </citation>
    <scope>NUCLEOTIDE SEQUENCE [LARGE SCALE GENOMIC DNA]</scope>
    <source>
        <strain evidence="1 2">A5</strain>
    </source>
</reference>